<proteinExistence type="inferred from homology"/>
<dbReference type="PRINTS" id="PR00081">
    <property type="entry name" value="GDHRDH"/>
</dbReference>
<evidence type="ECO:0000256" key="2">
    <source>
        <dbReference type="ARBA" id="ARBA00022857"/>
    </source>
</evidence>
<dbReference type="GeneID" id="45694033"/>
<dbReference type="EMBL" id="CP065600">
    <property type="protein sequence ID" value="QPQ89326.1"/>
    <property type="molecule type" value="Genomic_DNA"/>
</dbReference>
<dbReference type="CDD" id="cd05233">
    <property type="entry name" value="SDR_c"/>
    <property type="match status" value="1"/>
</dbReference>
<dbReference type="PANTHER" id="PTHR43618">
    <property type="entry name" value="7-ALPHA-HYDROXYSTEROID DEHYDROGENASE"/>
    <property type="match status" value="1"/>
</dbReference>
<keyword evidence="2" id="KW-0521">NADP</keyword>
<dbReference type="PANTHER" id="PTHR43618:SF8">
    <property type="entry name" value="7ALPHA-HYDROXYSTEROID DEHYDROGENASE"/>
    <property type="match status" value="1"/>
</dbReference>
<dbReference type="PROSITE" id="PS00061">
    <property type="entry name" value="ADH_SHORT"/>
    <property type="match status" value="1"/>
</dbReference>
<dbReference type="InterPro" id="IPR052178">
    <property type="entry name" value="Sec_Metab_Biosynth_SDR"/>
</dbReference>
<dbReference type="InterPro" id="IPR057326">
    <property type="entry name" value="KR_dom"/>
</dbReference>
<dbReference type="Gene3D" id="3.40.50.720">
    <property type="entry name" value="NAD(P)-binding Rossmann-like Domain"/>
    <property type="match status" value="1"/>
</dbReference>
<dbReference type="Proteomes" id="UP000594892">
    <property type="component" value="Chromosome 1"/>
</dbReference>
<gene>
    <name evidence="5" type="ORF">I6H06_06620</name>
    <name evidence="6" type="ORF">NFI99_10105</name>
</gene>
<evidence type="ECO:0000313" key="8">
    <source>
        <dbReference type="Proteomes" id="UP001056386"/>
    </source>
</evidence>
<dbReference type="EMBL" id="CP099583">
    <property type="protein sequence ID" value="USS42543.1"/>
    <property type="molecule type" value="Genomic_DNA"/>
</dbReference>
<sequence length="256" mass="26714">MSETVVVSGGGTGIGLAAARYFARRGAQVVIVGRRETVLARAVDEIAQAAPGAPRVLPLRADLSEPAQVESLRDALVERFRTVDVLVNAAGGHVLRQRPASDYADGLAGVARRWTDNLRMNTLSAVLLTEALVPHLSKPGGRIVLVSSIAAFRGSGQGCYGASKAALHPYCADLAKALGPKGVTVNTVAPGFVVDTEFFGGALNERQRQDKIAEAVNGRAGTPDDIANTIGWLASPEALHITGQVIHVNGGAERAR</sequence>
<dbReference type="InterPro" id="IPR002347">
    <property type="entry name" value="SDR_fam"/>
</dbReference>
<evidence type="ECO:0000256" key="3">
    <source>
        <dbReference type="ARBA" id="ARBA00023002"/>
    </source>
</evidence>
<evidence type="ECO:0000256" key="1">
    <source>
        <dbReference type="ARBA" id="ARBA00006484"/>
    </source>
</evidence>
<dbReference type="Proteomes" id="UP001056386">
    <property type="component" value="Chromosome 2"/>
</dbReference>
<accession>A0AAP9XVH7</accession>
<evidence type="ECO:0000259" key="4">
    <source>
        <dbReference type="SMART" id="SM00822"/>
    </source>
</evidence>
<dbReference type="SMART" id="SM00822">
    <property type="entry name" value="PKS_KR"/>
    <property type="match status" value="1"/>
</dbReference>
<dbReference type="SUPFAM" id="SSF51735">
    <property type="entry name" value="NAD(P)-binding Rossmann-fold domains"/>
    <property type="match status" value="1"/>
</dbReference>
<keyword evidence="8" id="KW-1185">Reference proteome</keyword>
<dbReference type="GO" id="GO:0016491">
    <property type="term" value="F:oxidoreductase activity"/>
    <property type="evidence" value="ECO:0007669"/>
    <property type="project" value="UniProtKB-KW"/>
</dbReference>
<evidence type="ECO:0000313" key="6">
    <source>
        <dbReference type="EMBL" id="USS42543.1"/>
    </source>
</evidence>
<evidence type="ECO:0000313" key="5">
    <source>
        <dbReference type="EMBL" id="QPQ89326.1"/>
    </source>
</evidence>
<organism evidence="5 7">
    <name type="scientific">Burkholderia glumae</name>
    <name type="common">Pseudomonas glumae</name>
    <dbReference type="NCBI Taxonomy" id="337"/>
    <lineage>
        <taxon>Bacteria</taxon>
        <taxon>Pseudomonadati</taxon>
        <taxon>Pseudomonadota</taxon>
        <taxon>Betaproteobacteria</taxon>
        <taxon>Burkholderiales</taxon>
        <taxon>Burkholderiaceae</taxon>
        <taxon>Burkholderia</taxon>
    </lineage>
</organism>
<name>A0AAP9XVH7_BURGL</name>
<dbReference type="RefSeq" id="WP_015877946.1">
    <property type="nucleotide sequence ID" value="NZ_CP021075.1"/>
</dbReference>
<keyword evidence="3" id="KW-0560">Oxidoreductase</keyword>
<dbReference type="InterPro" id="IPR036291">
    <property type="entry name" value="NAD(P)-bd_dom_sf"/>
</dbReference>
<dbReference type="AlphaFoldDB" id="A0AAP9XVH7"/>
<evidence type="ECO:0000313" key="7">
    <source>
        <dbReference type="Proteomes" id="UP000594892"/>
    </source>
</evidence>
<dbReference type="FunFam" id="3.40.50.720:FF:000084">
    <property type="entry name" value="Short-chain dehydrogenase reductase"/>
    <property type="match status" value="1"/>
</dbReference>
<dbReference type="InterPro" id="IPR020904">
    <property type="entry name" value="Sc_DH/Rdtase_CS"/>
</dbReference>
<reference evidence="6" key="2">
    <citation type="submission" date="2022-06" db="EMBL/GenBank/DDBJ databases">
        <title>Draft genome sequence of Burkholderia glumae strain GR20004 isolated from rice panicle showing bacterial panicle blight.</title>
        <authorList>
            <person name="Choi S.Y."/>
            <person name="Lee Y.H."/>
        </authorList>
    </citation>
    <scope>NUCLEOTIDE SEQUENCE</scope>
    <source>
        <strain evidence="6">GR20004</strain>
    </source>
</reference>
<feature type="domain" description="Ketoreductase" evidence="4">
    <location>
        <begin position="3"/>
        <end position="191"/>
    </location>
</feature>
<reference evidence="5 7" key="1">
    <citation type="submission" date="2020-12" db="EMBL/GenBank/DDBJ databases">
        <title>FDA dAtabase for Regulatory Grade micrObial Sequences (FDA-ARGOS): Supporting development and validation of Infectious Disease Dx tests.</title>
        <authorList>
            <person name="Minogue T."/>
            <person name="Wolcott M."/>
            <person name="Wasieloski L."/>
            <person name="Aguilar W."/>
            <person name="Moore D."/>
            <person name="Jaissle J."/>
            <person name="Tallon L."/>
            <person name="Sadzewicz L."/>
            <person name="Zhao X."/>
            <person name="Boylan J."/>
            <person name="Ott S."/>
            <person name="Bowen H."/>
            <person name="Vavikolanu K."/>
            <person name="Mehta A."/>
            <person name="Aluvathingal J."/>
            <person name="Nadendla S."/>
            <person name="Yan Y."/>
            <person name="Sichtig H."/>
        </authorList>
    </citation>
    <scope>NUCLEOTIDE SEQUENCE [LARGE SCALE GENOMIC DNA]</scope>
    <source>
        <strain evidence="5 7">FDAARGOS_949</strain>
    </source>
</reference>
<protein>
    <submittedName>
        <fullName evidence="5">SDR family oxidoreductase</fullName>
    </submittedName>
</protein>
<dbReference type="Pfam" id="PF13561">
    <property type="entry name" value="adh_short_C2"/>
    <property type="match status" value="1"/>
</dbReference>
<dbReference type="PRINTS" id="PR00080">
    <property type="entry name" value="SDRFAMILY"/>
</dbReference>
<comment type="similarity">
    <text evidence="1">Belongs to the short-chain dehydrogenases/reductases (SDR) family.</text>
</comment>